<evidence type="ECO:0000313" key="2">
    <source>
        <dbReference type="EMBL" id="GAA1951915.1"/>
    </source>
</evidence>
<gene>
    <name evidence="2" type="ORF">GCM10009754_21070</name>
</gene>
<evidence type="ECO:0000313" key="3">
    <source>
        <dbReference type="Proteomes" id="UP001501116"/>
    </source>
</evidence>
<sequence>MNIIEEHRTEVRTGNITYSIQLTTTPAGEPGTPARTSIKVRGVGERGEPVADGGFETDTAEVTTVAALLSETLLAHGGMAGGRRRARPSAESRGRPWTAELDADLERRWLAGEGIAEIAAELGRTPGGIRARLPRVGCDPERAGEYLPRPPSKRQEEAEPW</sequence>
<reference evidence="3" key="1">
    <citation type="journal article" date="2019" name="Int. J. Syst. Evol. Microbiol.">
        <title>The Global Catalogue of Microorganisms (GCM) 10K type strain sequencing project: providing services to taxonomists for standard genome sequencing and annotation.</title>
        <authorList>
            <consortium name="The Broad Institute Genomics Platform"/>
            <consortium name="The Broad Institute Genome Sequencing Center for Infectious Disease"/>
            <person name="Wu L."/>
            <person name="Ma J."/>
        </authorList>
    </citation>
    <scope>NUCLEOTIDE SEQUENCE [LARGE SCALE GENOMIC DNA]</scope>
    <source>
        <strain evidence="3">JCM 14545</strain>
    </source>
</reference>
<proteinExistence type="predicted"/>
<evidence type="ECO:0000256" key="1">
    <source>
        <dbReference type="SAM" id="MobiDB-lite"/>
    </source>
</evidence>
<comment type="caution">
    <text evidence="2">The sequence shown here is derived from an EMBL/GenBank/DDBJ whole genome shotgun (WGS) entry which is preliminary data.</text>
</comment>
<name>A0ABP5BSX5_9PSEU</name>
<feature type="region of interest" description="Disordered" evidence="1">
    <location>
        <begin position="128"/>
        <end position="161"/>
    </location>
</feature>
<dbReference type="EMBL" id="BAAANN010000006">
    <property type="protein sequence ID" value="GAA1951915.1"/>
    <property type="molecule type" value="Genomic_DNA"/>
</dbReference>
<protein>
    <recommendedName>
        <fullName evidence="4">Helix-turn-helix domain containing protein</fullName>
    </recommendedName>
</protein>
<evidence type="ECO:0008006" key="4">
    <source>
        <dbReference type="Google" id="ProtNLM"/>
    </source>
</evidence>
<accession>A0ABP5BSX5</accession>
<dbReference type="Proteomes" id="UP001501116">
    <property type="component" value="Unassembled WGS sequence"/>
</dbReference>
<dbReference type="RefSeq" id="WP_344416153.1">
    <property type="nucleotide sequence ID" value="NZ_BAAANN010000006.1"/>
</dbReference>
<keyword evidence="3" id="KW-1185">Reference proteome</keyword>
<organism evidence="2 3">
    <name type="scientific">Amycolatopsis minnesotensis</name>
    <dbReference type="NCBI Taxonomy" id="337894"/>
    <lineage>
        <taxon>Bacteria</taxon>
        <taxon>Bacillati</taxon>
        <taxon>Actinomycetota</taxon>
        <taxon>Actinomycetes</taxon>
        <taxon>Pseudonocardiales</taxon>
        <taxon>Pseudonocardiaceae</taxon>
        <taxon>Amycolatopsis</taxon>
    </lineage>
</organism>